<evidence type="ECO:0000313" key="2">
    <source>
        <dbReference type="EMBL" id="MBN1571772.1"/>
    </source>
</evidence>
<protein>
    <submittedName>
        <fullName evidence="2">Uncharacterized protein</fullName>
    </submittedName>
</protein>
<organism evidence="2 3">
    <name type="scientific">Candidatus Zymogenus saltonus</name>
    <dbReference type="NCBI Taxonomy" id="2844893"/>
    <lineage>
        <taxon>Bacteria</taxon>
        <taxon>Deltaproteobacteria</taxon>
        <taxon>Candidatus Zymogenia</taxon>
        <taxon>Candidatus Zymogeniales</taxon>
        <taxon>Candidatus Zymogenaceae</taxon>
        <taxon>Candidatus Zymogenus</taxon>
    </lineage>
</organism>
<name>A0A9D8PN97_9DELT</name>
<dbReference type="AlphaFoldDB" id="A0A9D8PN97"/>
<comment type="caution">
    <text evidence="2">The sequence shown here is derived from an EMBL/GenBank/DDBJ whole genome shotgun (WGS) entry which is preliminary data.</text>
</comment>
<evidence type="ECO:0000256" key="1">
    <source>
        <dbReference type="SAM" id="Phobius"/>
    </source>
</evidence>
<dbReference type="EMBL" id="JAFGIX010000006">
    <property type="protein sequence ID" value="MBN1571772.1"/>
    <property type="molecule type" value="Genomic_DNA"/>
</dbReference>
<evidence type="ECO:0000313" key="3">
    <source>
        <dbReference type="Proteomes" id="UP000809273"/>
    </source>
</evidence>
<feature type="transmembrane region" description="Helical" evidence="1">
    <location>
        <begin position="40"/>
        <end position="57"/>
    </location>
</feature>
<proteinExistence type="predicted"/>
<feature type="transmembrane region" description="Helical" evidence="1">
    <location>
        <begin position="175"/>
        <end position="194"/>
    </location>
</feature>
<reference evidence="2" key="2">
    <citation type="submission" date="2021-01" db="EMBL/GenBank/DDBJ databases">
        <authorList>
            <person name="Hahn C.R."/>
            <person name="Youssef N.H."/>
            <person name="Elshahed M."/>
        </authorList>
    </citation>
    <scope>NUCLEOTIDE SEQUENCE</scope>
    <source>
        <strain evidence="2">Zod_Metabat.24</strain>
    </source>
</reference>
<accession>A0A9D8PN97</accession>
<dbReference type="Proteomes" id="UP000809273">
    <property type="component" value="Unassembled WGS sequence"/>
</dbReference>
<feature type="transmembrane region" description="Helical" evidence="1">
    <location>
        <begin position="206"/>
        <end position="227"/>
    </location>
</feature>
<reference evidence="2" key="1">
    <citation type="journal article" date="2021" name="Environ. Microbiol.">
        <title>Genomic characterization of three novel Desulfobacterota classes expand the metabolic and phylogenetic diversity of the phylum.</title>
        <authorList>
            <person name="Murphy C.L."/>
            <person name="Biggerstaff J."/>
            <person name="Eichhorn A."/>
            <person name="Ewing E."/>
            <person name="Shahan R."/>
            <person name="Soriano D."/>
            <person name="Stewart S."/>
            <person name="VanMol K."/>
            <person name="Walker R."/>
            <person name="Walters P."/>
            <person name="Elshahed M.S."/>
            <person name="Youssef N.H."/>
        </authorList>
    </citation>
    <scope>NUCLEOTIDE SEQUENCE</scope>
    <source>
        <strain evidence="2">Zod_Metabat.24</strain>
    </source>
</reference>
<gene>
    <name evidence="2" type="ORF">JW984_01110</name>
</gene>
<sequence length="230" mass="26903">MNLFLSGALNKLISISPDPSYTYETNQALIALRDLNHFEWYLVPFLAFVVYVYFVEVERKRWDLVMAGLAFYGLEWLFEILDALFLKFFGYSAIWTAPADSALILTVGLNIEITMMFAVTGLIFAKVLPKDKKMKILGIPNRWFLAMCNAIFCVIIEIILNRWNALIWVYKWWNWYNPILIIIIGYSIYMFFAFWVHDMESMKKRVAVVSTLWGVVIACLIVFMGVLKWI</sequence>
<feature type="transmembrane region" description="Helical" evidence="1">
    <location>
        <begin position="102"/>
        <end position="124"/>
    </location>
</feature>
<keyword evidence="1" id="KW-0812">Transmembrane</keyword>
<keyword evidence="1" id="KW-0472">Membrane</keyword>
<keyword evidence="1" id="KW-1133">Transmembrane helix</keyword>
<feature type="transmembrane region" description="Helical" evidence="1">
    <location>
        <begin position="144"/>
        <end position="163"/>
    </location>
</feature>
<feature type="transmembrane region" description="Helical" evidence="1">
    <location>
        <begin position="69"/>
        <end position="90"/>
    </location>
</feature>